<dbReference type="AlphaFoldDB" id="A0A7N0UDI8"/>
<protein>
    <recommendedName>
        <fullName evidence="5">Secreted protein</fullName>
    </recommendedName>
</protein>
<name>A0A7N0UDI8_KALFE</name>
<evidence type="ECO:0000313" key="4">
    <source>
        <dbReference type="Proteomes" id="UP000594263"/>
    </source>
</evidence>
<reference evidence="3" key="1">
    <citation type="submission" date="2021-01" db="UniProtKB">
        <authorList>
            <consortium name="EnsemblPlants"/>
        </authorList>
    </citation>
    <scope>IDENTIFICATION</scope>
</reference>
<dbReference type="Gramene" id="Kaladp0061s0062.1.v1.1">
    <property type="protein sequence ID" value="Kaladp0061s0062.1.v1.1.CDS.1"/>
    <property type="gene ID" value="Kaladp0061s0062.v1.1"/>
</dbReference>
<sequence>MWMPLEFIMRCVWWCSKATKATLATSAAKDDREKRRRSRIRVLSIAENQRESLIIIQTPVDKKQQPATATHEKQRKLECRSR</sequence>
<keyword evidence="4" id="KW-1185">Reference proteome</keyword>
<dbReference type="Proteomes" id="UP000594263">
    <property type="component" value="Unplaced"/>
</dbReference>
<proteinExistence type="predicted"/>
<evidence type="ECO:0000256" key="1">
    <source>
        <dbReference type="SAM" id="MobiDB-lite"/>
    </source>
</evidence>
<feature type="signal peptide" evidence="2">
    <location>
        <begin position="1"/>
        <end position="18"/>
    </location>
</feature>
<feature type="chain" id="PRO_5029705335" description="Secreted protein" evidence="2">
    <location>
        <begin position="19"/>
        <end position="82"/>
    </location>
</feature>
<evidence type="ECO:0008006" key="5">
    <source>
        <dbReference type="Google" id="ProtNLM"/>
    </source>
</evidence>
<keyword evidence="2" id="KW-0732">Signal</keyword>
<evidence type="ECO:0000313" key="3">
    <source>
        <dbReference type="EnsemblPlants" id="Kaladp0061s0062.1.v1.1.CDS.1"/>
    </source>
</evidence>
<accession>A0A7N0UDI8</accession>
<feature type="region of interest" description="Disordered" evidence="1">
    <location>
        <begin position="60"/>
        <end position="82"/>
    </location>
</feature>
<organism evidence="3 4">
    <name type="scientific">Kalanchoe fedtschenkoi</name>
    <name type="common">Lavender scallops</name>
    <name type="synonym">South American air plant</name>
    <dbReference type="NCBI Taxonomy" id="63787"/>
    <lineage>
        <taxon>Eukaryota</taxon>
        <taxon>Viridiplantae</taxon>
        <taxon>Streptophyta</taxon>
        <taxon>Embryophyta</taxon>
        <taxon>Tracheophyta</taxon>
        <taxon>Spermatophyta</taxon>
        <taxon>Magnoliopsida</taxon>
        <taxon>eudicotyledons</taxon>
        <taxon>Gunneridae</taxon>
        <taxon>Pentapetalae</taxon>
        <taxon>Saxifragales</taxon>
        <taxon>Crassulaceae</taxon>
        <taxon>Kalanchoe</taxon>
    </lineage>
</organism>
<dbReference type="EnsemblPlants" id="Kaladp0061s0062.1.v1.1">
    <property type="protein sequence ID" value="Kaladp0061s0062.1.v1.1.CDS.1"/>
    <property type="gene ID" value="Kaladp0061s0062.v1.1"/>
</dbReference>
<evidence type="ECO:0000256" key="2">
    <source>
        <dbReference type="SAM" id="SignalP"/>
    </source>
</evidence>